<dbReference type="Gene3D" id="2.60.40.10">
    <property type="entry name" value="Immunoglobulins"/>
    <property type="match status" value="1"/>
</dbReference>
<reference evidence="7" key="1">
    <citation type="submission" date="2017-12" db="EMBL/GenBank/DDBJ databases">
        <authorList>
            <consortium name="DOE Joint Genome Institute"/>
            <person name="Mondo S.J."/>
            <person name="Kjaerbolling I."/>
            <person name="Vesth T.C."/>
            <person name="Frisvad J.C."/>
            <person name="Nybo J.L."/>
            <person name="Theobald S."/>
            <person name="Kuo A."/>
            <person name="Bowyer P."/>
            <person name="Matsuda Y."/>
            <person name="Lyhne E.K."/>
            <person name="Kogle M.E."/>
            <person name="Clum A."/>
            <person name="Lipzen A."/>
            <person name="Salamov A."/>
            <person name="Ngan C.Y."/>
            <person name="Daum C."/>
            <person name="Chiniquy J."/>
            <person name="Barry K."/>
            <person name="LaButti K."/>
            <person name="Haridas S."/>
            <person name="Simmons B.A."/>
            <person name="Magnuson J.K."/>
            <person name="Mortensen U.H."/>
            <person name="Larsen T.O."/>
            <person name="Grigoriev I.V."/>
            <person name="Baker S.E."/>
            <person name="Andersen M.R."/>
            <person name="Nordberg H.P."/>
            <person name="Cantor M.N."/>
            <person name="Hua S.X."/>
        </authorList>
    </citation>
    <scope>NUCLEOTIDE SEQUENCE [LARGE SCALE GENOMIC DNA]</scope>
    <source>
        <strain evidence="7">IBT 19404</strain>
    </source>
</reference>
<dbReference type="PANTHER" id="PTHR20930">
    <property type="entry name" value="OVARIAN CARCINOMA ANTIGEN CA125-RELATED"/>
    <property type="match status" value="1"/>
</dbReference>
<dbReference type="SMART" id="SM00291">
    <property type="entry name" value="ZnF_ZZ"/>
    <property type="match status" value="4"/>
</dbReference>
<dbReference type="InterPro" id="IPR013783">
    <property type="entry name" value="Ig-like_fold"/>
</dbReference>
<evidence type="ECO:0000259" key="5">
    <source>
        <dbReference type="SMART" id="SM00291"/>
    </source>
</evidence>
<dbReference type="Gene3D" id="3.30.60.90">
    <property type="match status" value="4"/>
</dbReference>
<feature type="domain" description="ZZ-type" evidence="5">
    <location>
        <begin position="342"/>
        <end position="384"/>
    </location>
</feature>
<dbReference type="CDD" id="cd14947">
    <property type="entry name" value="NBR1_like"/>
    <property type="match status" value="1"/>
</dbReference>
<evidence type="ECO:0000256" key="2">
    <source>
        <dbReference type="ARBA" id="ARBA00022771"/>
    </source>
</evidence>
<dbReference type="OrthoDB" id="661148at2759"/>
<dbReference type="EMBL" id="KZ559676">
    <property type="protein sequence ID" value="PLN74878.1"/>
    <property type="molecule type" value="Genomic_DNA"/>
</dbReference>
<feature type="compositionally biased region" description="Basic and acidic residues" evidence="4">
    <location>
        <begin position="699"/>
        <end position="713"/>
    </location>
</feature>
<dbReference type="GO" id="GO:0008270">
    <property type="term" value="F:zinc ion binding"/>
    <property type="evidence" value="ECO:0007669"/>
    <property type="project" value="UniProtKB-KW"/>
</dbReference>
<evidence type="ECO:0000256" key="3">
    <source>
        <dbReference type="ARBA" id="ARBA00022833"/>
    </source>
</evidence>
<proteinExistence type="predicted"/>
<keyword evidence="2" id="KW-0863">Zinc-finger</keyword>
<dbReference type="CDD" id="cd02340">
    <property type="entry name" value="ZZ_NBR1_like"/>
    <property type="match status" value="2"/>
</dbReference>
<dbReference type="SUPFAM" id="SSF57850">
    <property type="entry name" value="RING/U-box"/>
    <property type="match status" value="4"/>
</dbReference>
<dbReference type="CDD" id="cd02249">
    <property type="entry name" value="ZZ"/>
    <property type="match status" value="1"/>
</dbReference>
<feature type="region of interest" description="Disordered" evidence="4">
    <location>
        <begin position="680"/>
        <end position="729"/>
    </location>
</feature>
<feature type="region of interest" description="Disordered" evidence="4">
    <location>
        <begin position="469"/>
        <end position="508"/>
    </location>
</feature>
<dbReference type="Pfam" id="PF00569">
    <property type="entry name" value="ZZ"/>
    <property type="match status" value="2"/>
</dbReference>
<evidence type="ECO:0000313" key="6">
    <source>
        <dbReference type="EMBL" id="PLN74878.1"/>
    </source>
</evidence>
<dbReference type="InterPro" id="IPR000433">
    <property type="entry name" value="Znf_ZZ"/>
</dbReference>
<dbReference type="InterPro" id="IPR011042">
    <property type="entry name" value="6-blade_b-propeller_TolB-like"/>
</dbReference>
<keyword evidence="1" id="KW-0479">Metal-binding</keyword>
<evidence type="ECO:0000256" key="4">
    <source>
        <dbReference type="SAM" id="MobiDB-lite"/>
    </source>
</evidence>
<dbReference type="PANTHER" id="PTHR20930:SF0">
    <property type="entry name" value="PROTEIN ILRUN"/>
    <property type="match status" value="1"/>
</dbReference>
<gene>
    <name evidence="6" type="ORF">BDW42DRAFT_189568</name>
</gene>
<feature type="compositionally biased region" description="Pro residues" evidence="4">
    <location>
        <begin position="497"/>
        <end position="508"/>
    </location>
</feature>
<organism evidence="6 7">
    <name type="scientific">Aspergillus taichungensis</name>
    <dbReference type="NCBI Taxonomy" id="482145"/>
    <lineage>
        <taxon>Eukaryota</taxon>
        <taxon>Fungi</taxon>
        <taxon>Dikarya</taxon>
        <taxon>Ascomycota</taxon>
        <taxon>Pezizomycotina</taxon>
        <taxon>Eurotiomycetes</taxon>
        <taxon>Eurotiomycetidae</taxon>
        <taxon>Eurotiales</taxon>
        <taxon>Aspergillaceae</taxon>
        <taxon>Aspergillus</taxon>
        <taxon>Aspergillus subgen. Circumdati</taxon>
    </lineage>
</organism>
<accession>A0A2J5HDJ5</accession>
<sequence>MSSAGPPPTPVGPATLITVKVQLHENNRRFKIPLGDLGPSVLPQKLQQLLGIPADDTVVFERYSDSAGCHVLLDPSNPAVYKQLYRAAKAKLKLRIKATVKSSEDEEEAIPEPQSPPRCNYLETVLGSPAPQLEAQPESQPQVQPQPQVQSHQRAFLLSQDSLTVPIVHHHSTATGNYSIDCNACGRSIPDEHFHCSICFDGDYDLCPSCIASGATCPGGGHWLIRRYVKDGTVINSTTETIGSQKLVPEITPQEPSSQATLPFSGAMDDQPAKRICNSCVKELEESHFVTCQECEDHDLCINCLLRDTHGHHPAHTFILLGDRQFSLRNLVLSRCQPGRHRQHAAICDGCEKRIVGVRHKCLTCPDWDYCSDCHANAAQDHQGHRFVPVYETIAEPPVSHEVHYGIFCDGPLCKDQPYANYIAGVRYKCSVCYDLDLCAKCEAHPSNTHNRTHPMVMLKTPVRNVTVSTTHDSAPGAQPATPASRPQQSTSTQGPTPAPPPAPAPVPPAAVAAAVAAAESPILSVPDAMDVETRAPAPEIIEPETDYQAVFVADTVLDGSTRAPNQVFQQAWTLRNSGPLAWPAGTDVRFVGGDSMFNVDLSQAMSLSSMSAAMETDKLPAPVAPGECATFTVTLKAPSRVGTAISYWRLKLPNGLPFGHRLWCDIQVREKESPVAVPVDEADEADKAHSGSQMIFPKLEKESPETSTHAEAEAAPTVPSQPSERDVLEEVESLTLDEDTETDLLTDDEYDILDASDQEYLDAKSASAKQKKKKKKKKKRDTMLRYLLSLLVAALAALLYTPISRNVTVLGFSRAPLTSPVRAQGEGFYRIEDTMQCEDLHYHEPSGKIFAACEDSILPRFEWFPPLGLFKGSAQTTGSIHLIDPKTMKSTRLQFENFSGPFITHGFDLVADPAHPNAVYIHAVNHLANPSASDSPESDRPKARSQIEIFHHVLGTSTARFVRSVRHPLIATPNDIYAVSPDSFYVTNDHSHRAGLLRHVEDLVPYLGWSSTVHVQLSDLAARDAEDDVTVQTALTGLKNNNGLGHGAHPDEVLVTSAIGGELYRASVSSDTHTLAVEETIPVDSTIDNPSYYRDPKGVPGNDASGYVLAGLRRAADLPGTVNDPEGKVSVIVWLVRRNESAGDGVGVWEQRVLFEDDGTNMSSASAAVLVPAEDGVSGKKAWLFVSGFISESVVAVEVDL</sequence>
<keyword evidence="3" id="KW-0862">Zinc</keyword>
<name>A0A2J5HDJ5_9EURO</name>
<dbReference type="Gene3D" id="2.120.10.30">
    <property type="entry name" value="TolB, C-terminal domain"/>
    <property type="match status" value="1"/>
</dbReference>
<dbReference type="SUPFAM" id="SSF63829">
    <property type="entry name" value="Calcium-dependent phosphotriesterase"/>
    <property type="match status" value="1"/>
</dbReference>
<evidence type="ECO:0000256" key="1">
    <source>
        <dbReference type="ARBA" id="ARBA00022723"/>
    </source>
</evidence>
<dbReference type="AlphaFoldDB" id="A0A2J5HDJ5"/>
<feature type="compositionally biased region" description="Polar residues" evidence="4">
    <location>
        <begin position="485"/>
        <end position="496"/>
    </location>
</feature>
<feature type="domain" description="ZZ-type" evidence="5">
    <location>
        <begin position="403"/>
        <end position="456"/>
    </location>
</feature>
<dbReference type="InterPro" id="IPR032350">
    <property type="entry name" value="Nbr1_FW"/>
</dbReference>
<protein>
    <recommendedName>
        <fullName evidence="5">ZZ-type domain-containing protein</fullName>
    </recommendedName>
</protein>
<feature type="domain" description="ZZ-type" evidence="5">
    <location>
        <begin position="271"/>
        <end position="315"/>
    </location>
</feature>
<dbReference type="Proteomes" id="UP000235023">
    <property type="component" value="Unassembled WGS sequence"/>
</dbReference>
<feature type="domain" description="ZZ-type" evidence="5">
    <location>
        <begin position="176"/>
        <end position="224"/>
    </location>
</feature>
<dbReference type="InterPro" id="IPR043145">
    <property type="entry name" value="Znf_ZZ_sf"/>
</dbReference>
<evidence type="ECO:0000313" key="7">
    <source>
        <dbReference type="Proteomes" id="UP000235023"/>
    </source>
</evidence>
<dbReference type="Pfam" id="PF16158">
    <property type="entry name" value="N_BRCA1_IG"/>
    <property type="match status" value="1"/>
</dbReference>
<keyword evidence="7" id="KW-1185">Reference proteome</keyword>